<proteinExistence type="predicted"/>
<evidence type="ECO:0000313" key="2">
    <source>
        <dbReference type="Proteomes" id="UP000538075"/>
    </source>
</evidence>
<dbReference type="Proteomes" id="UP000538075">
    <property type="component" value="Unassembled WGS sequence"/>
</dbReference>
<organism evidence="1 2">
    <name type="scientific">Cylindrospermopsis raciborskii CS-506_A</name>
    <dbReference type="NCBI Taxonomy" id="2585140"/>
    <lineage>
        <taxon>Bacteria</taxon>
        <taxon>Bacillati</taxon>
        <taxon>Cyanobacteriota</taxon>
        <taxon>Cyanophyceae</taxon>
        <taxon>Nostocales</taxon>
        <taxon>Aphanizomenonaceae</taxon>
        <taxon>Cylindrospermopsis</taxon>
    </lineage>
</organism>
<reference evidence="1 2" key="1">
    <citation type="journal article" date="2020" name="J. Appl. Phycol.">
        <title>Morphological changes and genome evolution in Raphidiopsis raciborskii CS-506 after 23 years in culture.</title>
        <authorList>
            <person name="Willis A."/>
            <person name="Bent S.J."/>
            <person name="Jameson I.D."/>
        </authorList>
    </citation>
    <scope>NUCLEOTIDE SEQUENCE [LARGE SCALE GENOMIC DNA]</scope>
    <source>
        <strain evidence="1 2">CS-506_A</strain>
    </source>
</reference>
<name>A0A838WLZ0_9CYAN</name>
<dbReference type="PANTHER" id="PTHR47380">
    <property type="entry name" value="OS02G0533000 PROTEIN"/>
    <property type="match status" value="1"/>
</dbReference>
<dbReference type="AlphaFoldDB" id="A0A838WLZ0"/>
<sequence length="58" mass="5791">MIPNPAIMGAIEKLGYRVTVGDVAARSGLGLAEANEGMLVLAADAGGHLQVADTGDIV</sequence>
<dbReference type="EMBL" id="VDFG01000948">
    <property type="protein sequence ID" value="MBA4466606.1"/>
    <property type="molecule type" value="Genomic_DNA"/>
</dbReference>
<feature type="non-terminal residue" evidence="1">
    <location>
        <position position="58"/>
    </location>
</feature>
<dbReference type="InterPro" id="IPR044200">
    <property type="entry name" value="At5g03900-like"/>
</dbReference>
<dbReference type="PANTHER" id="PTHR47380:SF4">
    <property type="entry name" value="OS02G0533000 PROTEIN"/>
    <property type="match status" value="1"/>
</dbReference>
<protein>
    <submittedName>
        <fullName evidence="1">Uncharacterized protein</fullName>
    </submittedName>
</protein>
<evidence type="ECO:0000313" key="1">
    <source>
        <dbReference type="EMBL" id="MBA4466606.1"/>
    </source>
</evidence>
<gene>
    <name evidence="1" type="ORF">FHK98_14400</name>
</gene>
<comment type="caution">
    <text evidence="1">The sequence shown here is derived from an EMBL/GenBank/DDBJ whole genome shotgun (WGS) entry which is preliminary data.</text>
</comment>
<accession>A0A838WLZ0</accession>